<evidence type="ECO:0000256" key="4">
    <source>
        <dbReference type="PROSITE-ProRule" id="PRU00335"/>
    </source>
</evidence>
<comment type="caution">
    <text evidence="6">The sequence shown here is derived from an EMBL/GenBank/DDBJ whole genome shotgun (WGS) entry which is preliminary data.</text>
</comment>
<feature type="DNA-binding region" description="H-T-H motif" evidence="4">
    <location>
        <begin position="27"/>
        <end position="46"/>
    </location>
</feature>
<dbReference type="Proteomes" id="UP000612855">
    <property type="component" value="Unassembled WGS sequence"/>
</dbReference>
<organism evidence="6 7">
    <name type="scientific">Primorskyibacter flagellatus</name>
    <dbReference type="NCBI Taxonomy" id="1387277"/>
    <lineage>
        <taxon>Bacteria</taxon>
        <taxon>Pseudomonadati</taxon>
        <taxon>Pseudomonadota</taxon>
        <taxon>Alphaproteobacteria</taxon>
        <taxon>Rhodobacterales</taxon>
        <taxon>Roseobacteraceae</taxon>
        <taxon>Primorskyibacter</taxon>
    </lineage>
</organism>
<evidence type="ECO:0000256" key="2">
    <source>
        <dbReference type="ARBA" id="ARBA00023125"/>
    </source>
</evidence>
<keyword evidence="7" id="KW-1185">Reference proteome</keyword>
<dbReference type="PROSITE" id="PS50977">
    <property type="entry name" value="HTH_TETR_2"/>
    <property type="match status" value="1"/>
</dbReference>
<dbReference type="Pfam" id="PF14246">
    <property type="entry name" value="TetR_C_7"/>
    <property type="match status" value="1"/>
</dbReference>
<gene>
    <name evidence="6" type="ORF">GCM10011360_21580</name>
</gene>
<evidence type="ECO:0000313" key="6">
    <source>
        <dbReference type="EMBL" id="GGE33412.1"/>
    </source>
</evidence>
<reference evidence="7" key="1">
    <citation type="journal article" date="2019" name="Int. J. Syst. Evol. Microbiol.">
        <title>The Global Catalogue of Microorganisms (GCM) 10K type strain sequencing project: providing services to taxonomists for standard genome sequencing and annotation.</title>
        <authorList>
            <consortium name="The Broad Institute Genomics Platform"/>
            <consortium name="The Broad Institute Genome Sequencing Center for Infectious Disease"/>
            <person name="Wu L."/>
            <person name="Ma J."/>
        </authorList>
    </citation>
    <scope>NUCLEOTIDE SEQUENCE [LARGE SCALE GENOMIC DNA]</scope>
    <source>
        <strain evidence="7">CGMCC 1.12664</strain>
    </source>
</reference>
<dbReference type="Pfam" id="PF00440">
    <property type="entry name" value="TetR_N"/>
    <property type="match status" value="1"/>
</dbReference>
<keyword evidence="2 4" id="KW-0238">DNA-binding</keyword>
<name>A0A917EET9_9RHOB</name>
<dbReference type="PANTHER" id="PTHR30055:SF234">
    <property type="entry name" value="HTH-TYPE TRANSCRIPTIONAL REGULATOR BETI"/>
    <property type="match status" value="1"/>
</dbReference>
<keyword evidence="1" id="KW-0805">Transcription regulation</keyword>
<dbReference type="EMBL" id="BMFJ01000001">
    <property type="protein sequence ID" value="GGE33412.1"/>
    <property type="molecule type" value="Genomic_DNA"/>
</dbReference>
<dbReference type="PRINTS" id="PR00455">
    <property type="entry name" value="HTHTETR"/>
</dbReference>
<dbReference type="GO" id="GO:0000976">
    <property type="term" value="F:transcription cis-regulatory region binding"/>
    <property type="evidence" value="ECO:0007669"/>
    <property type="project" value="TreeGrafter"/>
</dbReference>
<dbReference type="SUPFAM" id="SSF46689">
    <property type="entry name" value="Homeodomain-like"/>
    <property type="match status" value="1"/>
</dbReference>
<accession>A0A917EET9</accession>
<dbReference type="InterPro" id="IPR001647">
    <property type="entry name" value="HTH_TetR"/>
</dbReference>
<proteinExistence type="predicted"/>
<evidence type="ECO:0000256" key="1">
    <source>
        <dbReference type="ARBA" id="ARBA00023015"/>
    </source>
</evidence>
<dbReference type="InterPro" id="IPR050109">
    <property type="entry name" value="HTH-type_TetR-like_transc_reg"/>
</dbReference>
<dbReference type="Gene3D" id="1.10.357.10">
    <property type="entry name" value="Tetracycline Repressor, domain 2"/>
    <property type="match status" value="1"/>
</dbReference>
<dbReference type="PANTHER" id="PTHR30055">
    <property type="entry name" value="HTH-TYPE TRANSCRIPTIONAL REGULATOR RUTR"/>
    <property type="match status" value="1"/>
</dbReference>
<evidence type="ECO:0000259" key="5">
    <source>
        <dbReference type="PROSITE" id="PS50977"/>
    </source>
</evidence>
<evidence type="ECO:0000313" key="7">
    <source>
        <dbReference type="Proteomes" id="UP000612855"/>
    </source>
</evidence>
<sequence length="200" mass="21942">MDQETRRAQILSAAQQLLNSAPFDSVHMDAIAVEAGMSKRTLYDLFDNRNALLGEAISEMGRGIFRSLAPEERALPLADRLNILLTLNVPPEAEIKKIDFLRAIIAKVDLYHDIAQSMCRNGRDALRANLTRELERAAGAGEIVLTEGTITEAAEMLCDMAFHNPMERLLDPAAAAPSPAEVRARRDMAIRVFLRGCGAG</sequence>
<dbReference type="AlphaFoldDB" id="A0A917EET9"/>
<keyword evidence="3" id="KW-0804">Transcription</keyword>
<dbReference type="GO" id="GO:0003700">
    <property type="term" value="F:DNA-binding transcription factor activity"/>
    <property type="evidence" value="ECO:0007669"/>
    <property type="project" value="TreeGrafter"/>
</dbReference>
<dbReference type="InterPro" id="IPR009057">
    <property type="entry name" value="Homeodomain-like_sf"/>
</dbReference>
<dbReference type="InterPro" id="IPR039536">
    <property type="entry name" value="TetR_C_Proteobacteria"/>
</dbReference>
<feature type="domain" description="HTH tetR-type" evidence="5">
    <location>
        <begin position="4"/>
        <end position="64"/>
    </location>
</feature>
<evidence type="ECO:0000256" key="3">
    <source>
        <dbReference type="ARBA" id="ARBA00023163"/>
    </source>
</evidence>
<protein>
    <recommendedName>
        <fullName evidence="5">HTH tetR-type domain-containing protein</fullName>
    </recommendedName>
</protein>